<dbReference type="GO" id="GO:0051607">
    <property type="term" value="P:defense response to virus"/>
    <property type="evidence" value="ECO:0007669"/>
    <property type="project" value="UniProtKB-KW"/>
</dbReference>
<keyword evidence="2" id="KW-0677">Repeat</keyword>
<evidence type="ECO:0000313" key="10">
    <source>
        <dbReference type="PDB" id="5WLH"/>
    </source>
</evidence>
<dbReference type="GO" id="GO:0004519">
    <property type="term" value="F:endonuclease activity"/>
    <property type="evidence" value="ECO:0007669"/>
    <property type="project" value="UniProtKB-KW"/>
</dbReference>
<evidence type="ECO:0000256" key="5">
    <source>
        <dbReference type="ARBA" id="ARBA00022884"/>
    </source>
</evidence>
<evidence type="ECO:0000256" key="8">
    <source>
        <dbReference type="ARBA" id="ARBA00044792"/>
    </source>
</evidence>
<feature type="region of interest" description="Disordered" evidence="9">
    <location>
        <begin position="1380"/>
        <end position="1429"/>
    </location>
</feature>
<dbReference type="NCBIfam" id="NF038188">
    <property type="entry name" value="cas13A_C2c2"/>
    <property type="match status" value="1"/>
</dbReference>
<dbReference type="PDBsum" id="5WLH"/>
<evidence type="ECO:0000256" key="7">
    <source>
        <dbReference type="ARBA" id="ARBA00044753"/>
    </source>
</evidence>
<comment type="similarity">
    <text evidence="7">Belongs to the CRISPR-associated endoribonuclease Cas13a family.</text>
</comment>
<sequence>SNAMKISKVREENRGAKLTVNAKTAVVSENRSQEGILYNDPSRYGKSRKNDEDRDRYIESRLKSSGKLYRIFNEDKNKRETDELQWFLSEIVKKINRRNGLVLSDMLSVDDRAFEKAFEKYAELSYTNRRNKVSGSPAFETCGVDAATAERLKGIISETNFINRIKNNIDNKVSEDIIDRIIAKYLKKSLCRERVKRGLKKLLMNAFDLPYSDPDIDVQRDFIDYVLEDFYHVRAKSQVSRSIKNMNMPVQPEGDGKFAITVSKGGTESGNKRSAEKEAFKKFLSDYASLDERVRDDMLRRMRRLVVLYFYGSDDSKLSDVNEKFDVWEDAAARRVDNREFIKLPLENKLANGKTDKDAERIRKNTVKELYRNQNIGCYRQAVKAVEEDNNGRYFDDKMLNMFFIHRIEYGVEKIYANLKQVTEFKARTGYLSEKIWKDLINYISIKYIAMGKAVYNYAMDELNASDKKEIELGKISEEYLSGISSFDYELIKAEEMLQRETAVYVAFAARHLSSQTVELDSENSDFLLLKPKGTMDKNDKNKLASNNILNFLKDKETLRDTILQYFGGHSLWTDFPFDKYLAGGKDDVDFLTDLKDVIYSMRNDSFHYATENHNNGKWNKELISAMFEHETERMTVVMKDKFYSNNLPMFYKNDDLKKLLIDLYKDNVERASQVPSFNKVFVRKNFPALVRDKDNLGIELDLKADADKGENELKFYNALYYMFKEIYYNAFLNDKNVRERFITKATKVADNYDRNKERNLKDRIKSAGSDEKKKLREQLQNYIAENDFGQRIKNIVQVNPDYTLAQICQLIMTEYNQQNNGCMQKKSAARKDINKDSYQHYKMLLLVNLRKAFLEFIKENYAFVLKPYKHDLCDKADFVPDFAKYVKPYAGLISRVAGSSELQKWYIVSRFLSPAQANHMLGFLHSYKQYVWDIYRRASETGTEINHSIAEDKIAGVDITDVDAVIDLSVKLCGTISSEISDYFKDDEVYAEYISSYLDFEYDGGNYKDSLNRFCNSDAVNDQKVALYYDGEHPKLNRNIILSKLYGERRFLEKITDRVSRSDIVEYYKLKKETSQYQTKGIFDSEDEQKNIKKFQEMKNIVEFRDLMDYSEIADELQGQLINWIYLRERDLMNFQLGYHYACLNNDSNKQATYVTLDYQGKKNRKINGAILYQICAMYINGLPLYYVDKDSSEWTVSDGKESTGAKIGEFYRYAKSFENTSDCYASGLEIFENISEHDNITELRNYIEHFRYYSSFDRSFLGIYSEVFDRFFTYDLKYRKNVPTILYNILLQHFVNVRFEFVSGKKMIGIDKKDRKIAKEKECARITIREKNGVYSEQFTYKLKNGTVYVDARDKRYLQSIIRLLFYPEKVNMDEMIEVKEKKKPSDNNTGKGYSKRDRQQDRKEYDKYKEKKKKEGNFLSGMGGNINWDEINAQLKN</sequence>
<evidence type="ECO:0000256" key="9">
    <source>
        <dbReference type="SAM" id="MobiDB-lite"/>
    </source>
</evidence>
<evidence type="ECO:0000256" key="1">
    <source>
        <dbReference type="ARBA" id="ARBA00022722"/>
    </source>
</evidence>
<keyword evidence="5" id="KW-0694">RNA-binding</keyword>
<name>A0A2D0TCH1_LACNK</name>
<evidence type="ECO:0007829" key="11">
    <source>
        <dbReference type="PDB" id="5WLH"/>
    </source>
</evidence>
<organism evidence="10">
    <name type="scientific">Lachnospiraceae bacterium (strain NK4A179)</name>
    <dbReference type="NCBI Taxonomy" id="877424"/>
    <lineage>
        <taxon>Bacteria</taxon>
        <taxon>Bacillati</taxon>
        <taxon>Bacillota</taxon>
        <taxon>Clostridia</taxon>
        <taxon>Lachnospirales</taxon>
        <taxon>Lachnospiraceae</taxon>
    </lineage>
</organism>
<protein>
    <recommendedName>
        <fullName evidence="8">CRISPR-associated endoribonuclease Cas13a</fullName>
    </recommendedName>
</protein>
<feature type="compositionally biased region" description="Basic and acidic residues" evidence="9">
    <location>
        <begin position="1397"/>
        <end position="1419"/>
    </location>
</feature>
<proteinExistence type="evidence at protein level"/>
<keyword evidence="4" id="KW-0378">Hydrolase</keyword>
<evidence type="ECO:0000256" key="3">
    <source>
        <dbReference type="ARBA" id="ARBA00022759"/>
    </source>
</evidence>
<keyword evidence="10 11" id="KW-0002">3D-structure</keyword>
<evidence type="ECO:0000256" key="2">
    <source>
        <dbReference type="ARBA" id="ARBA00022737"/>
    </source>
</evidence>
<dbReference type="CDD" id="cd20790">
    <property type="entry name" value="Cas13a"/>
    <property type="match status" value="1"/>
</dbReference>
<accession>A0A2D0TCH1</accession>
<dbReference type="GO" id="GO:0016787">
    <property type="term" value="F:hydrolase activity"/>
    <property type="evidence" value="ECO:0007669"/>
    <property type="project" value="UniProtKB-KW"/>
</dbReference>
<keyword evidence="6" id="KW-0051">Antiviral defense</keyword>
<evidence type="ECO:0000256" key="4">
    <source>
        <dbReference type="ARBA" id="ARBA00022801"/>
    </source>
</evidence>
<evidence type="ECO:0000256" key="6">
    <source>
        <dbReference type="ARBA" id="ARBA00023118"/>
    </source>
</evidence>
<dbReference type="GO" id="GO:0003723">
    <property type="term" value="F:RNA binding"/>
    <property type="evidence" value="ECO:0007669"/>
    <property type="project" value="UniProtKB-KW"/>
</dbReference>
<dbReference type="SMR" id="A0A2D0TCH1"/>
<dbReference type="InterPro" id="IPR053395">
    <property type="entry name" value="Cas13a_endoribonuclease"/>
</dbReference>
<reference evidence="10 11" key="1">
    <citation type="journal article" date="2017" name="Nat. Struct. Mol. Biol.">
        <title>Guide-bound structures of an RNA-targeting A-cleaving CRISPR-Cas13a enzyme.</title>
        <authorList>
            <person name="Knott G.J."/>
            <person name="East-Seletsky A."/>
            <person name="Cofsky J.C."/>
            <person name="Holton J.M."/>
            <person name="Charles E."/>
            <person name="O'Connell M.R."/>
            <person name="Doudna J.A."/>
        </authorList>
    </citation>
    <scope>X-RAY CRYSTALLOGRAPHY (1.80 ANGSTROMS)</scope>
</reference>
<keyword evidence="1" id="KW-0540">Nuclease</keyword>
<dbReference type="PDB" id="5WLH">
    <property type="method" value="X-ray"/>
    <property type="resolution" value="1.80 A"/>
    <property type="chains" value="A=1-1440"/>
</dbReference>
<keyword evidence="3" id="KW-0255">Endonuclease</keyword>